<dbReference type="EMBL" id="JBHSKT010000012">
    <property type="protein sequence ID" value="MFC5272104.1"/>
    <property type="molecule type" value="Genomic_DNA"/>
</dbReference>
<gene>
    <name evidence="20" type="ORF">ACFPIB_15915</name>
</gene>
<keyword evidence="13 19" id="KW-1133">Transmembrane helix</keyword>
<sequence>MQTRIIAGVIGGAVFIGAIWFSEWTFFLLFGLLAILGVLEFYRLMGVNNVEPNRFLGVLLAAAVFVMIFLDQKAMIRENLLFILLPAIMLPFLAELFRKKAQPFLNIGVTLLGVFFVAMPFALLSLIAFPFGQYSWQPILGIMLLIWSADSGAYFAGKSFGTHKLFERISPGKTWEGWVGGTILAIAVAWLLAEFMTDLTRFQWLGIAVIISVFGVLGDLVESMMKRSLGVKDSGTLIPGHGGILDRFDSLIMVVPFVVAFLKIF</sequence>
<feature type="transmembrane region" description="Helical" evidence="19">
    <location>
        <begin position="104"/>
        <end position="129"/>
    </location>
</feature>
<keyword evidence="17" id="KW-1208">Phospholipid metabolism</keyword>
<feature type="transmembrane region" description="Helical" evidence="19">
    <location>
        <begin position="56"/>
        <end position="74"/>
    </location>
</feature>
<keyword evidence="8" id="KW-1003">Cell membrane</keyword>
<evidence type="ECO:0000256" key="19">
    <source>
        <dbReference type="SAM" id="Phobius"/>
    </source>
</evidence>
<evidence type="ECO:0000256" key="4">
    <source>
        <dbReference type="ARBA" id="ARBA00005189"/>
    </source>
</evidence>
<dbReference type="Proteomes" id="UP001596161">
    <property type="component" value="Unassembled WGS sequence"/>
</dbReference>
<keyword evidence="15 19" id="KW-0472">Membrane</keyword>
<comment type="caution">
    <text evidence="20">The sequence shown here is derived from an EMBL/GenBank/DDBJ whole genome shotgun (WGS) entry which is preliminary data.</text>
</comment>
<keyword evidence="21" id="KW-1185">Reference proteome</keyword>
<evidence type="ECO:0000256" key="3">
    <source>
        <dbReference type="ARBA" id="ARBA00005119"/>
    </source>
</evidence>
<keyword evidence="11 18" id="KW-0812">Transmembrane</keyword>
<keyword evidence="12 18" id="KW-0548">Nucleotidyltransferase</keyword>
<comment type="similarity">
    <text evidence="5 18">Belongs to the CDS family.</text>
</comment>
<comment type="catalytic activity">
    <reaction evidence="1 18">
        <text>a 1,2-diacyl-sn-glycero-3-phosphate + CTP + H(+) = a CDP-1,2-diacyl-sn-glycerol + diphosphate</text>
        <dbReference type="Rhea" id="RHEA:16229"/>
        <dbReference type="ChEBI" id="CHEBI:15378"/>
        <dbReference type="ChEBI" id="CHEBI:33019"/>
        <dbReference type="ChEBI" id="CHEBI:37563"/>
        <dbReference type="ChEBI" id="CHEBI:58332"/>
        <dbReference type="ChEBI" id="CHEBI:58608"/>
        <dbReference type="EC" id="2.7.7.41"/>
    </reaction>
</comment>
<evidence type="ECO:0000256" key="15">
    <source>
        <dbReference type="ARBA" id="ARBA00023136"/>
    </source>
</evidence>
<dbReference type="Pfam" id="PF01148">
    <property type="entry name" value="CTP_transf_1"/>
    <property type="match status" value="1"/>
</dbReference>
<accession>A0ABW0EGT7</accession>
<dbReference type="GO" id="GO:0016779">
    <property type="term" value="F:nucleotidyltransferase activity"/>
    <property type="evidence" value="ECO:0007669"/>
    <property type="project" value="UniProtKB-KW"/>
</dbReference>
<dbReference type="PROSITE" id="PS01315">
    <property type="entry name" value="CDS"/>
    <property type="match status" value="1"/>
</dbReference>
<keyword evidence="10 18" id="KW-0808">Transferase</keyword>
<evidence type="ECO:0000256" key="13">
    <source>
        <dbReference type="ARBA" id="ARBA00022989"/>
    </source>
</evidence>
<dbReference type="RefSeq" id="WP_378018464.1">
    <property type="nucleotide sequence ID" value="NZ_JBHSKT010000012.1"/>
</dbReference>
<evidence type="ECO:0000313" key="20">
    <source>
        <dbReference type="EMBL" id="MFC5272104.1"/>
    </source>
</evidence>
<feature type="transmembrane region" description="Helical" evidence="19">
    <location>
        <begin position="202"/>
        <end position="221"/>
    </location>
</feature>
<feature type="transmembrane region" description="Helical" evidence="19">
    <location>
        <begin position="135"/>
        <end position="156"/>
    </location>
</feature>
<keyword evidence="9" id="KW-0444">Lipid biosynthesis</keyword>
<comment type="pathway">
    <text evidence="3 18">Phospholipid metabolism; CDP-diacylglycerol biosynthesis; CDP-diacylglycerol from sn-glycerol 3-phosphate: step 3/3.</text>
</comment>
<feature type="transmembrane region" description="Helical" evidence="19">
    <location>
        <begin position="80"/>
        <end position="97"/>
    </location>
</feature>
<organism evidence="20 21">
    <name type="scientific">Adhaeribacter terreus</name>
    <dbReference type="NCBI Taxonomy" id="529703"/>
    <lineage>
        <taxon>Bacteria</taxon>
        <taxon>Pseudomonadati</taxon>
        <taxon>Bacteroidota</taxon>
        <taxon>Cytophagia</taxon>
        <taxon>Cytophagales</taxon>
        <taxon>Hymenobacteraceae</taxon>
        <taxon>Adhaeribacter</taxon>
    </lineage>
</organism>
<evidence type="ECO:0000256" key="18">
    <source>
        <dbReference type="RuleBase" id="RU003938"/>
    </source>
</evidence>
<evidence type="ECO:0000256" key="7">
    <source>
        <dbReference type="ARBA" id="ARBA00019373"/>
    </source>
</evidence>
<feature type="transmembrane region" description="Helical" evidence="19">
    <location>
        <begin position="177"/>
        <end position="196"/>
    </location>
</feature>
<dbReference type="PANTHER" id="PTHR46382">
    <property type="entry name" value="PHOSPHATIDATE CYTIDYLYLTRANSFERASE"/>
    <property type="match status" value="1"/>
</dbReference>
<evidence type="ECO:0000256" key="10">
    <source>
        <dbReference type="ARBA" id="ARBA00022679"/>
    </source>
</evidence>
<evidence type="ECO:0000256" key="1">
    <source>
        <dbReference type="ARBA" id="ARBA00001698"/>
    </source>
</evidence>
<feature type="transmembrane region" description="Helical" evidence="19">
    <location>
        <begin position="27"/>
        <end position="44"/>
    </location>
</feature>
<evidence type="ECO:0000256" key="6">
    <source>
        <dbReference type="ARBA" id="ARBA00012487"/>
    </source>
</evidence>
<evidence type="ECO:0000256" key="8">
    <source>
        <dbReference type="ARBA" id="ARBA00022475"/>
    </source>
</evidence>
<comment type="pathway">
    <text evidence="4">Lipid metabolism.</text>
</comment>
<protein>
    <recommendedName>
        <fullName evidence="7 18">Phosphatidate cytidylyltransferase</fullName>
        <ecNumber evidence="6 18">2.7.7.41</ecNumber>
    </recommendedName>
</protein>
<evidence type="ECO:0000313" key="21">
    <source>
        <dbReference type="Proteomes" id="UP001596161"/>
    </source>
</evidence>
<comment type="subcellular location">
    <subcellularLocation>
        <location evidence="2">Cell membrane</location>
        <topology evidence="2">Multi-pass membrane protein</topology>
    </subcellularLocation>
</comment>
<dbReference type="EC" id="2.7.7.41" evidence="6 18"/>
<keyword evidence="16" id="KW-0594">Phospholipid biosynthesis</keyword>
<name>A0ABW0EGT7_9BACT</name>
<feature type="transmembrane region" description="Helical" evidence="19">
    <location>
        <begin position="5"/>
        <end position="21"/>
    </location>
</feature>
<evidence type="ECO:0000256" key="11">
    <source>
        <dbReference type="ARBA" id="ARBA00022692"/>
    </source>
</evidence>
<evidence type="ECO:0000256" key="12">
    <source>
        <dbReference type="ARBA" id="ARBA00022695"/>
    </source>
</evidence>
<evidence type="ECO:0000256" key="17">
    <source>
        <dbReference type="ARBA" id="ARBA00023264"/>
    </source>
</evidence>
<evidence type="ECO:0000256" key="5">
    <source>
        <dbReference type="ARBA" id="ARBA00010185"/>
    </source>
</evidence>
<proteinExistence type="inferred from homology"/>
<evidence type="ECO:0000256" key="16">
    <source>
        <dbReference type="ARBA" id="ARBA00023209"/>
    </source>
</evidence>
<keyword evidence="14" id="KW-0443">Lipid metabolism</keyword>
<evidence type="ECO:0000256" key="2">
    <source>
        <dbReference type="ARBA" id="ARBA00004651"/>
    </source>
</evidence>
<evidence type="ECO:0000256" key="9">
    <source>
        <dbReference type="ARBA" id="ARBA00022516"/>
    </source>
</evidence>
<dbReference type="InterPro" id="IPR000374">
    <property type="entry name" value="PC_trans"/>
</dbReference>
<dbReference type="PANTHER" id="PTHR46382:SF1">
    <property type="entry name" value="PHOSPHATIDATE CYTIDYLYLTRANSFERASE"/>
    <property type="match status" value="1"/>
</dbReference>
<evidence type="ECO:0000256" key="14">
    <source>
        <dbReference type="ARBA" id="ARBA00023098"/>
    </source>
</evidence>
<reference evidence="21" key="1">
    <citation type="journal article" date="2019" name="Int. J. Syst. Evol. Microbiol.">
        <title>The Global Catalogue of Microorganisms (GCM) 10K type strain sequencing project: providing services to taxonomists for standard genome sequencing and annotation.</title>
        <authorList>
            <consortium name="The Broad Institute Genomics Platform"/>
            <consortium name="The Broad Institute Genome Sequencing Center for Infectious Disease"/>
            <person name="Wu L."/>
            <person name="Ma J."/>
        </authorList>
    </citation>
    <scope>NUCLEOTIDE SEQUENCE [LARGE SCALE GENOMIC DNA]</scope>
    <source>
        <strain evidence="21">KACC 12602</strain>
    </source>
</reference>